<name>A0A6N9Z4N5_9BIFI</name>
<dbReference type="Proteomes" id="UP000469194">
    <property type="component" value="Unassembled WGS sequence"/>
</dbReference>
<accession>A0A6N9Z4N5</accession>
<reference evidence="2 3" key="1">
    <citation type="submission" date="2019-10" db="EMBL/GenBank/DDBJ databases">
        <title>Bifidobacterium from non-human primates.</title>
        <authorList>
            <person name="Modesto M."/>
        </authorList>
    </citation>
    <scope>NUCLEOTIDE SEQUENCE [LARGE SCALE GENOMIC DNA]</scope>
    <source>
        <strain evidence="2 3">TRE17</strain>
    </source>
</reference>
<keyword evidence="1" id="KW-0472">Membrane</keyword>
<keyword evidence="3" id="KW-1185">Reference proteome</keyword>
<feature type="transmembrane region" description="Helical" evidence="1">
    <location>
        <begin position="57"/>
        <end position="78"/>
    </location>
</feature>
<evidence type="ECO:0008006" key="4">
    <source>
        <dbReference type="Google" id="ProtNLM"/>
    </source>
</evidence>
<dbReference type="RefSeq" id="WP_163230749.1">
    <property type="nucleotide sequence ID" value="NZ_WHZW01000009.1"/>
</dbReference>
<feature type="transmembrane region" description="Helical" evidence="1">
    <location>
        <begin position="84"/>
        <end position="102"/>
    </location>
</feature>
<evidence type="ECO:0000313" key="3">
    <source>
        <dbReference type="Proteomes" id="UP000469194"/>
    </source>
</evidence>
<evidence type="ECO:0000313" key="2">
    <source>
        <dbReference type="EMBL" id="NEG89451.1"/>
    </source>
</evidence>
<keyword evidence="1" id="KW-0812">Transmembrane</keyword>
<protein>
    <recommendedName>
        <fullName evidence="4">DUF3137 domain-containing protein</fullName>
    </recommendedName>
</protein>
<keyword evidence="1" id="KW-1133">Transmembrane helix</keyword>
<gene>
    <name evidence="2" type="ORF">GFD25_05495</name>
</gene>
<organism evidence="2 3">
    <name type="scientific">Bifidobacterium aerophilum</name>
    <dbReference type="NCBI Taxonomy" id="1798155"/>
    <lineage>
        <taxon>Bacteria</taxon>
        <taxon>Bacillati</taxon>
        <taxon>Actinomycetota</taxon>
        <taxon>Actinomycetes</taxon>
        <taxon>Bifidobacteriales</taxon>
        <taxon>Bifidobacteriaceae</taxon>
        <taxon>Bifidobacterium</taxon>
    </lineage>
</organism>
<evidence type="ECO:0000256" key="1">
    <source>
        <dbReference type="SAM" id="Phobius"/>
    </source>
</evidence>
<proteinExistence type="predicted"/>
<sequence length="288" mass="33212">MSMPTYPQPTRTQYGQYQARPQSVWPEQPYPTPDTQWPIVAQTYDPTPELRRHDRAVIRWVCITAALAASLLIMSTIWTLDEASTAYVLIGTALIFSFVMLLEDIYEDLRQRKLPTSEGFVITGRMIQQAYENTIPIQRLSLSTPIIMHDPFNTDDLSYFTHYQICPNEVYLLWFNPTTRTHSYLLYWSERGYDGLNTGWFGKYRMASYAKPTPRALRISQRFMRRTAAKSHVDLRMRPCMLEVNGIRARIILPPNAPELETGGQDPHISAAIDGVAMLKDTFAPDRR</sequence>
<dbReference type="EMBL" id="WHZW01000009">
    <property type="protein sequence ID" value="NEG89451.1"/>
    <property type="molecule type" value="Genomic_DNA"/>
</dbReference>
<comment type="caution">
    <text evidence="2">The sequence shown here is derived from an EMBL/GenBank/DDBJ whole genome shotgun (WGS) entry which is preliminary data.</text>
</comment>
<dbReference type="AlphaFoldDB" id="A0A6N9Z4N5"/>